<proteinExistence type="predicted"/>
<dbReference type="EMBL" id="BDFD01000013">
    <property type="protein sequence ID" value="GAV20625.1"/>
    <property type="molecule type" value="Genomic_DNA"/>
</dbReference>
<keyword evidence="3" id="KW-1185">Reference proteome</keyword>
<gene>
    <name evidence="2" type="ORF">MMIC_P1597</name>
</gene>
<evidence type="ECO:0000256" key="1">
    <source>
        <dbReference type="SAM" id="SignalP"/>
    </source>
</evidence>
<organism evidence="2 3">
    <name type="scientific">Mariprofundus micogutta</name>
    <dbReference type="NCBI Taxonomy" id="1921010"/>
    <lineage>
        <taxon>Bacteria</taxon>
        <taxon>Pseudomonadati</taxon>
        <taxon>Pseudomonadota</taxon>
        <taxon>Candidatius Mariprofundia</taxon>
        <taxon>Mariprofundales</taxon>
        <taxon>Mariprofundaceae</taxon>
        <taxon>Mariprofundus</taxon>
    </lineage>
</organism>
<feature type="signal peptide" evidence="1">
    <location>
        <begin position="1"/>
        <end position="23"/>
    </location>
</feature>
<evidence type="ECO:0000313" key="3">
    <source>
        <dbReference type="Proteomes" id="UP000231632"/>
    </source>
</evidence>
<dbReference type="STRING" id="1921010.MMIC_P1597"/>
<protein>
    <submittedName>
        <fullName evidence="2">Uncharacterized protein</fullName>
    </submittedName>
</protein>
<keyword evidence="1" id="KW-0732">Signal</keyword>
<name>A0A1L8CNX5_9PROT</name>
<dbReference type="Proteomes" id="UP000231632">
    <property type="component" value="Unassembled WGS sequence"/>
</dbReference>
<evidence type="ECO:0000313" key="2">
    <source>
        <dbReference type="EMBL" id="GAV20625.1"/>
    </source>
</evidence>
<dbReference type="AlphaFoldDB" id="A0A1L8CNX5"/>
<comment type="caution">
    <text evidence="2">The sequence shown here is derived from an EMBL/GenBank/DDBJ whole genome shotgun (WGS) entry which is preliminary data.</text>
</comment>
<accession>A0A1L8CNX5</accession>
<reference evidence="2 3" key="1">
    <citation type="journal article" date="2017" name="Arch. Microbiol.">
        <title>Mariprofundus micogutta sp. nov., a novel iron-oxidizing zetaproteobacterium isolated from a deep-sea hydrothermal field at the Bayonnaise knoll of the Izu-Ogasawara arc, and a description of Mariprofundales ord. nov. and Zetaproteobacteria classis nov.</title>
        <authorList>
            <person name="Makita H."/>
            <person name="Tanaka E."/>
            <person name="Mitsunobu S."/>
            <person name="Miyazaki M."/>
            <person name="Nunoura T."/>
            <person name="Uematsu K."/>
            <person name="Takaki Y."/>
            <person name="Nishi S."/>
            <person name="Shimamura S."/>
            <person name="Takai K."/>
        </authorList>
    </citation>
    <scope>NUCLEOTIDE SEQUENCE [LARGE SCALE GENOMIC DNA]</scope>
    <source>
        <strain evidence="2 3">ET2</strain>
    </source>
</reference>
<sequence length="471" mass="50544">MRKLLMALAVSSFSLVGTLTFWADDADAIPVFARKYGMSCNSCHTMFPKLSKMGVAFRERGFRFAEGKDDLDSQDDRGKNFDTDDSPAAVFAANFPFTVRTQILYSGSGPIADVNDQPVMPGHRIGMLDGSLTQDATGKWSSNNKVGFGEFGLISSGSYDNFSWWMDANLNGIAMAEGVYFVDDLFKVRVGRVQNNVGYGMTMMSRRPLGFGSIDAAQMAGGSMLMMGDGISIHGTTNGDSGVGTLYNFSAFTYGKNGDADGLGNAINASLAGKQSGAIYGRIAQEIMDNYVIGVYGYQAKNWVSDAMGGEAAMYMNMGGAAGVGGAANSMQFTDVTRYGVDFALNYGEPLQLYGGFTFGKNTNPVTKQKLDVRGFTVAGEWLIQDGIMLGAKWDYSRTDLQMLGNTKVRPKATQNITLFGLYQVAQNVQAFLSYTNSKNLVTGMGAMAGNTVVFQQNSLNTAIAGIDIAL</sequence>
<feature type="chain" id="PRO_5012159816" evidence="1">
    <location>
        <begin position="24"/>
        <end position="471"/>
    </location>
</feature>
<dbReference type="RefSeq" id="WP_227819421.1">
    <property type="nucleotide sequence ID" value="NZ_BDFD01000013.1"/>
</dbReference>